<dbReference type="OrthoDB" id="5194885at2"/>
<accession>A0A1X0DJR5</accession>
<keyword evidence="2" id="KW-1185">Reference proteome</keyword>
<dbReference type="EMBL" id="MVHS01000007">
    <property type="protein sequence ID" value="ORA72641.1"/>
    <property type="molecule type" value="Genomic_DNA"/>
</dbReference>
<dbReference type="Proteomes" id="UP000192801">
    <property type="component" value="Unassembled WGS sequence"/>
</dbReference>
<evidence type="ECO:0000313" key="1">
    <source>
        <dbReference type="EMBL" id="ORA72641.1"/>
    </source>
</evidence>
<dbReference type="RefSeq" id="WP_083029656.1">
    <property type="nucleotide sequence ID" value="NZ_AP022618.1"/>
</dbReference>
<dbReference type="AlphaFoldDB" id="A0A1X0DJR5"/>
<reference evidence="1 2" key="1">
    <citation type="submission" date="2016-12" db="EMBL/GenBank/DDBJ databases">
        <title>The new phylogeny of genus Mycobacterium.</title>
        <authorList>
            <person name="Tortoli E."/>
            <person name="Trovato A."/>
            <person name="Cirillo D.M."/>
        </authorList>
    </citation>
    <scope>NUCLEOTIDE SEQUENCE [LARGE SCALE GENOMIC DNA]</scope>
    <source>
        <strain evidence="1 2">DSM 45130</strain>
    </source>
</reference>
<proteinExistence type="predicted"/>
<dbReference type="NCBIfam" id="NF035953">
    <property type="entry name" value="integrity_Cei"/>
    <property type="match status" value="1"/>
</dbReference>
<dbReference type="Pfam" id="PF13399">
    <property type="entry name" value="LytR_C"/>
    <property type="match status" value="1"/>
</dbReference>
<dbReference type="Gene3D" id="3.30.70.2390">
    <property type="match status" value="1"/>
</dbReference>
<gene>
    <name evidence="1" type="ORF">BST26_05010</name>
</gene>
<comment type="caution">
    <text evidence="1">The sequence shown here is derived from an EMBL/GenBank/DDBJ whole genome shotgun (WGS) entry which is preliminary data.</text>
</comment>
<protein>
    <submittedName>
        <fullName evidence="1">Uncharacterized protein</fullName>
    </submittedName>
</protein>
<name>A0A1X0DJR5_9MYCO</name>
<evidence type="ECO:0000313" key="2">
    <source>
        <dbReference type="Proteomes" id="UP000192801"/>
    </source>
</evidence>
<dbReference type="InterPro" id="IPR027381">
    <property type="entry name" value="LytR/CpsA/Psr_C"/>
</dbReference>
<organism evidence="1 2">
    <name type="scientific">Mycolicibacterium insubricum</name>
    <dbReference type="NCBI Taxonomy" id="444597"/>
    <lineage>
        <taxon>Bacteria</taxon>
        <taxon>Bacillati</taxon>
        <taxon>Actinomycetota</taxon>
        <taxon>Actinomycetes</taxon>
        <taxon>Mycobacteriales</taxon>
        <taxon>Mycobacteriaceae</taxon>
        <taxon>Mycolicibacterium</taxon>
    </lineage>
</organism>
<sequence length="216" mass="22524">MVAQITDGTTFDRRGLPFRRRNYLPGIIVLAVLAVITAVVWSMAVSQTTAPTEAVACNPPPMAADGTRPSLGEPVTAATMSAVTPAKPADTRVRVLNASGQGGQASEVSGALRDLGFAQPDAGNDPLYAGTRLSCQGQIRFGEHGKAAAAAVWLVAPCTELYRDDRTDSSVDLAIGTDFTAIAHSPDIETVLAGLRPESTEPVDQALVKRIHAASC</sequence>
<dbReference type="STRING" id="444597.BST26_05010"/>